<keyword evidence="7" id="KW-0807">Transducer</keyword>
<evidence type="ECO:0000256" key="7">
    <source>
        <dbReference type="ARBA" id="ARBA00023224"/>
    </source>
</evidence>
<dbReference type="GO" id="GO:0016020">
    <property type="term" value="C:membrane"/>
    <property type="evidence" value="ECO:0007669"/>
    <property type="project" value="UniProtKB-SubCell"/>
</dbReference>
<evidence type="ECO:0000256" key="9">
    <source>
        <dbReference type="SAM" id="Phobius"/>
    </source>
</evidence>
<keyword evidence="6" id="KW-0675">Receptor</keyword>
<dbReference type="InterPro" id="IPR017452">
    <property type="entry name" value="GPCR_Rhodpsn_7TM"/>
</dbReference>
<evidence type="ECO:0000256" key="3">
    <source>
        <dbReference type="ARBA" id="ARBA00022989"/>
    </source>
</evidence>
<evidence type="ECO:0000256" key="5">
    <source>
        <dbReference type="ARBA" id="ARBA00023136"/>
    </source>
</evidence>
<keyword evidence="5 9" id="KW-0472">Membrane</keyword>
<name>A0A3P7Q571_DIBLA</name>
<dbReference type="SUPFAM" id="SSF81321">
    <property type="entry name" value="Family A G protein-coupled receptor-like"/>
    <property type="match status" value="1"/>
</dbReference>
<evidence type="ECO:0000259" key="10">
    <source>
        <dbReference type="PROSITE" id="PS50262"/>
    </source>
</evidence>
<evidence type="ECO:0000256" key="4">
    <source>
        <dbReference type="ARBA" id="ARBA00023040"/>
    </source>
</evidence>
<evidence type="ECO:0000313" key="11">
    <source>
        <dbReference type="EMBL" id="VDN25736.1"/>
    </source>
</evidence>
<feature type="transmembrane region" description="Helical" evidence="9">
    <location>
        <begin position="60"/>
        <end position="87"/>
    </location>
</feature>
<feature type="transmembrane region" description="Helical" evidence="9">
    <location>
        <begin position="194"/>
        <end position="217"/>
    </location>
</feature>
<feature type="domain" description="G-protein coupled receptors family 1 profile" evidence="10">
    <location>
        <begin position="1"/>
        <end position="293"/>
    </location>
</feature>
<dbReference type="PRINTS" id="PR00237">
    <property type="entry name" value="GPCRRHODOPSN"/>
</dbReference>
<evidence type="ECO:0000256" key="2">
    <source>
        <dbReference type="ARBA" id="ARBA00022692"/>
    </source>
</evidence>
<dbReference type="AlphaFoldDB" id="A0A3P7Q571"/>
<dbReference type="OrthoDB" id="9046662at2759"/>
<evidence type="ECO:0000256" key="8">
    <source>
        <dbReference type="SAM" id="MobiDB-lite"/>
    </source>
</evidence>
<dbReference type="PANTHER" id="PTHR24235">
    <property type="entry name" value="NEUROPEPTIDE Y RECEPTOR"/>
    <property type="match status" value="1"/>
</dbReference>
<keyword evidence="3 9" id="KW-1133">Transmembrane helix</keyword>
<keyword evidence="12" id="KW-1185">Reference proteome</keyword>
<dbReference type="PANTHER" id="PTHR24235:SF12">
    <property type="entry name" value="G-PROTEIN COUPLED RECEPTORS FAMILY 1 PROFILE DOMAIN-CONTAINING PROTEIN"/>
    <property type="match status" value="1"/>
</dbReference>
<gene>
    <name evidence="11" type="ORF">DILT_LOCUS14679</name>
</gene>
<keyword evidence="2 9" id="KW-0812">Transmembrane</keyword>
<reference evidence="11 12" key="1">
    <citation type="submission" date="2018-11" db="EMBL/GenBank/DDBJ databases">
        <authorList>
            <consortium name="Pathogen Informatics"/>
        </authorList>
    </citation>
    <scope>NUCLEOTIDE SEQUENCE [LARGE SCALE GENOMIC DNA]</scope>
</reference>
<dbReference type="GO" id="GO:0004930">
    <property type="term" value="F:G protein-coupled receptor activity"/>
    <property type="evidence" value="ECO:0007669"/>
    <property type="project" value="UniProtKB-KW"/>
</dbReference>
<feature type="transmembrane region" description="Helical" evidence="9">
    <location>
        <begin position="12"/>
        <end position="40"/>
    </location>
</feature>
<dbReference type="Gene3D" id="1.20.1070.10">
    <property type="entry name" value="Rhodopsin 7-helix transmembrane proteins"/>
    <property type="match status" value="1"/>
</dbReference>
<organism evidence="11 12">
    <name type="scientific">Dibothriocephalus latus</name>
    <name type="common">Fish tapeworm</name>
    <name type="synonym">Diphyllobothrium latum</name>
    <dbReference type="NCBI Taxonomy" id="60516"/>
    <lineage>
        <taxon>Eukaryota</taxon>
        <taxon>Metazoa</taxon>
        <taxon>Spiralia</taxon>
        <taxon>Lophotrochozoa</taxon>
        <taxon>Platyhelminthes</taxon>
        <taxon>Cestoda</taxon>
        <taxon>Eucestoda</taxon>
        <taxon>Diphyllobothriidea</taxon>
        <taxon>Diphyllobothriidae</taxon>
        <taxon>Dibothriocephalus</taxon>
    </lineage>
</organism>
<dbReference type="Pfam" id="PF00001">
    <property type="entry name" value="7tm_1"/>
    <property type="match status" value="1"/>
</dbReference>
<dbReference type="InterPro" id="IPR000276">
    <property type="entry name" value="GPCR_Rhodpsn"/>
</dbReference>
<dbReference type="Proteomes" id="UP000281553">
    <property type="component" value="Unassembled WGS sequence"/>
</dbReference>
<evidence type="ECO:0000256" key="1">
    <source>
        <dbReference type="ARBA" id="ARBA00004141"/>
    </source>
</evidence>
<feature type="transmembrane region" description="Helical" evidence="9">
    <location>
        <begin position="270"/>
        <end position="296"/>
    </location>
</feature>
<sequence length="337" mass="37648">MNPSRQDIRDKTVHTIIALLWILAFVLSTPLGVFATLSVNGSLDICSEVTLDYNLRITKVVYSVLMMLFLYGTPVALVSIAYAQICVMVHQRIKKKQQPQFKLGNISTTQNYAVSGVYDSNRNFSVVSTTEPLTETRPMTTARKISRRKSDGGNPYTPLHKPTARRTTDIPAARAITSPPKYPCHSRRSRKTSLLLSSIAVVFACSWLPINIVNLLLDLRELKFEVLSINDTEVGPLDTEGALMNTSSSVLNPHLQRPANNDKGSLSGELVIITQAVCLLCVLLSACVNPMLYGWLNENFQRHFKKILRCRSSNQPDVSGDASRRRANWPSKQIHFF</sequence>
<evidence type="ECO:0000313" key="12">
    <source>
        <dbReference type="Proteomes" id="UP000281553"/>
    </source>
</evidence>
<protein>
    <recommendedName>
        <fullName evidence="10">G-protein coupled receptors family 1 profile domain-containing protein</fullName>
    </recommendedName>
</protein>
<accession>A0A3P7Q571</accession>
<evidence type="ECO:0000256" key="6">
    <source>
        <dbReference type="ARBA" id="ARBA00023170"/>
    </source>
</evidence>
<keyword evidence="4" id="KW-0297">G-protein coupled receptor</keyword>
<proteinExistence type="predicted"/>
<dbReference type="EMBL" id="UYRU01075339">
    <property type="protein sequence ID" value="VDN25736.1"/>
    <property type="molecule type" value="Genomic_DNA"/>
</dbReference>
<comment type="subcellular location">
    <subcellularLocation>
        <location evidence="1">Membrane</location>
        <topology evidence="1">Multi-pass membrane protein</topology>
    </subcellularLocation>
</comment>
<feature type="region of interest" description="Disordered" evidence="8">
    <location>
        <begin position="143"/>
        <end position="163"/>
    </location>
</feature>
<dbReference type="PROSITE" id="PS50262">
    <property type="entry name" value="G_PROTEIN_RECEP_F1_2"/>
    <property type="match status" value="1"/>
</dbReference>